<dbReference type="EMBL" id="JBHFEH010000015">
    <property type="protein sequence ID" value="KAL2054479.1"/>
    <property type="molecule type" value="Genomic_DNA"/>
</dbReference>
<organism evidence="1 2">
    <name type="scientific">Lepraria finkii</name>
    <dbReference type="NCBI Taxonomy" id="1340010"/>
    <lineage>
        <taxon>Eukaryota</taxon>
        <taxon>Fungi</taxon>
        <taxon>Dikarya</taxon>
        <taxon>Ascomycota</taxon>
        <taxon>Pezizomycotina</taxon>
        <taxon>Lecanoromycetes</taxon>
        <taxon>OSLEUM clade</taxon>
        <taxon>Lecanoromycetidae</taxon>
        <taxon>Lecanorales</taxon>
        <taxon>Lecanorineae</taxon>
        <taxon>Stereocaulaceae</taxon>
        <taxon>Lepraria</taxon>
    </lineage>
</organism>
<comment type="caution">
    <text evidence="1">The sequence shown here is derived from an EMBL/GenBank/DDBJ whole genome shotgun (WGS) entry which is preliminary data.</text>
</comment>
<evidence type="ECO:0000313" key="2">
    <source>
        <dbReference type="Proteomes" id="UP001590951"/>
    </source>
</evidence>
<dbReference type="Proteomes" id="UP001590951">
    <property type="component" value="Unassembled WGS sequence"/>
</dbReference>
<keyword evidence="2" id="KW-1185">Reference proteome</keyword>
<sequence length="418" mass="47420">MDFPLHSGYEGFNSCQPSGQSPAFQPFSRTSSTASPFLKLPSRRTITPLDVHSAPLLKQKVLPNTSPPIAPNHLATSPESPFKILAPSDLPIYEARLKESVLANKERRDPNFTPLRNVERIQMPASYFRNLEEAIGCEPDLRWPSISFNSRSGIGIIQWMPSPLHENFVSPFMFSYAIAAQDLRSEITRQLNVVGSQKVGAFTGAYKGTKKEPDVLFKCRGQDDILYTAVVEIGFTETYEDLVDDVQLWIEGNRDIRTVILIKVEEDPRYCSPTSKMEDEKVKDLGFPDPSNLKISMVIKDPNDSFGPLQINNLVWVGKMVVFLEIWKKDTTNGKAKQQGTRSYFVPDNATTELDLKLSDFYPLDATDGGNIRFPLTFDRLRRHLETAREELAVERCREVLLEIAKRHDNFNDRDYTP</sequence>
<gene>
    <name evidence="1" type="ORF">ABVK25_005227</name>
</gene>
<evidence type="ECO:0000313" key="1">
    <source>
        <dbReference type="EMBL" id="KAL2054479.1"/>
    </source>
</evidence>
<name>A0ABR4B9D5_9LECA</name>
<accession>A0ABR4B9D5</accession>
<reference evidence="1 2" key="1">
    <citation type="submission" date="2024-09" db="EMBL/GenBank/DDBJ databases">
        <title>Rethinking Asexuality: The Enigmatic Case of Functional Sexual Genes in Lepraria (Stereocaulaceae).</title>
        <authorList>
            <person name="Doellman M."/>
            <person name="Sun Y."/>
            <person name="Barcenas-Pena A."/>
            <person name="Lumbsch H.T."/>
            <person name="Grewe F."/>
        </authorList>
    </citation>
    <scope>NUCLEOTIDE SEQUENCE [LARGE SCALE GENOMIC DNA]</scope>
    <source>
        <strain evidence="1 2">Grewe 0041</strain>
    </source>
</reference>
<proteinExistence type="predicted"/>
<protein>
    <submittedName>
        <fullName evidence="1">Uncharacterized protein</fullName>
    </submittedName>
</protein>